<dbReference type="SUPFAM" id="SSF53098">
    <property type="entry name" value="Ribonuclease H-like"/>
    <property type="match status" value="1"/>
</dbReference>
<feature type="compositionally biased region" description="Polar residues" evidence="1">
    <location>
        <begin position="126"/>
        <end position="135"/>
    </location>
</feature>
<feature type="domain" description="HAT C-terminal dimerisation" evidence="2">
    <location>
        <begin position="40"/>
        <end position="100"/>
    </location>
</feature>
<organism evidence="3 4">
    <name type="scientific">Solanum verrucosum</name>
    <dbReference type="NCBI Taxonomy" id="315347"/>
    <lineage>
        <taxon>Eukaryota</taxon>
        <taxon>Viridiplantae</taxon>
        <taxon>Streptophyta</taxon>
        <taxon>Embryophyta</taxon>
        <taxon>Tracheophyta</taxon>
        <taxon>Spermatophyta</taxon>
        <taxon>Magnoliopsida</taxon>
        <taxon>eudicotyledons</taxon>
        <taxon>Gunneridae</taxon>
        <taxon>Pentapetalae</taxon>
        <taxon>asterids</taxon>
        <taxon>lamiids</taxon>
        <taxon>Solanales</taxon>
        <taxon>Solanaceae</taxon>
        <taxon>Solanoideae</taxon>
        <taxon>Solaneae</taxon>
        <taxon>Solanum</taxon>
    </lineage>
</organism>
<evidence type="ECO:0000256" key="1">
    <source>
        <dbReference type="SAM" id="MobiDB-lite"/>
    </source>
</evidence>
<dbReference type="GO" id="GO:0046983">
    <property type="term" value="F:protein dimerization activity"/>
    <property type="evidence" value="ECO:0007669"/>
    <property type="project" value="InterPro"/>
</dbReference>
<accession>A0AAF0ZWH4</accession>
<dbReference type="Proteomes" id="UP001234989">
    <property type="component" value="Chromosome 10"/>
</dbReference>
<feature type="region of interest" description="Disordered" evidence="1">
    <location>
        <begin position="123"/>
        <end position="149"/>
    </location>
</feature>
<feature type="compositionally biased region" description="Basic and acidic residues" evidence="1">
    <location>
        <begin position="136"/>
        <end position="146"/>
    </location>
</feature>
<dbReference type="EMBL" id="CP133621">
    <property type="protein sequence ID" value="WMV51514.1"/>
    <property type="molecule type" value="Genomic_DNA"/>
</dbReference>
<dbReference type="AlphaFoldDB" id="A0AAF0ZWH4"/>
<reference evidence="3" key="1">
    <citation type="submission" date="2023-08" db="EMBL/GenBank/DDBJ databases">
        <title>A de novo genome assembly of Solanum verrucosum Schlechtendal, a Mexican diploid species geographically isolated from the other diploid A-genome species in potato relatives.</title>
        <authorList>
            <person name="Hosaka K."/>
        </authorList>
    </citation>
    <scope>NUCLEOTIDE SEQUENCE</scope>
    <source>
        <tissue evidence="3">Young leaves</tissue>
    </source>
</reference>
<name>A0AAF0ZWH4_SOLVR</name>
<gene>
    <name evidence="3" type="ORF">MTR67_044899</name>
</gene>
<dbReference type="PANTHER" id="PTHR23272:SF184">
    <property type="entry name" value="OS03G0311250 PROTEIN"/>
    <property type="match status" value="1"/>
</dbReference>
<dbReference type="Pfam" id="PF05699">
    <property type="entry name" value="Dimer_Tnp_hAT"/>
    <property type="match status" value="1"/>
</dbReference>
<evidence type="ECO:0000313" key="3">
    <source>
        <dbReference type="EMBL" id="WMV51514.1"/>
    </source>
</evidence>
<proteinExistence type="predicted"/>
<dbReference type="InterPro" id="IPR012337">
    <property type="entry name" value="RNaseH-like_sf"/>
</dbReference>
<evidence type="ECO:0000313" key="4">
    <source>
        <dbReference type="Proteomes" id="UP001234989"/>
    </source>
</evidence>
<feature type="region of interest" description="Disordered" evidence="1">
    <location>
        <begin position="166"/>
        <end position="196"/>
    </location>
</feature>
<dbReference type="InterPro" id="IPR008906">
    <property type="entry name" value="HATC_C_dom"/>
</dbReference>
<protein>
    <recommendedName>
        <fullName evidence="2">HAT C-terminal dimerisation domain-containing protein</fullName>
    </recommendedName>
</protein>
<dbReference type="PANTHER" id="PTHR23272">
    <property type="entry name" value="BED FINGER-RELATED"/>
    <property type="match status" value="1"/>
</dbReference>
<keyword evidence="4" id="KW-1185">Reference proteome</keyword>
<evidence type="ECO:0000259" key="2">
    <source>
        <dbReference type="Pfam" id="PF05699"/>
    </source>
</evidence>
<sequence length="196" mass="21945">MNVVRNEEPQSSRSRYNEDDLDDMIDCYLELSHNDRNDFDAYINQNIEPTTVDLLEWRSNRGQGFPKLQPVARDVLAIQASSVASEGAFSTTRFQIGKHIYSLAADGLEISVRPRRAGVPWFTTAIPPQSSSENWRSPDSRTDPRSVDQTTVHGLCPWIETSLTQPLTQTTVDQHGPSFDPRSVGLTVDEGQQPVS</sequence>